<reference evidence="2 3" key="1">
    <citation type="journal article" date="2015" name="Genome Announc.">
        <title>Draft Genome Sequence of Cyanobacterium Hassallia byssoidea Strain VB512170, Isolated from Monuments in India.</title>
        <authorList>
            <person name="Singh D."/>
            <person name="Chandrababunaidu M.M."/>
            <person name="Panda A."/>
            <person name="Sen D."/>
            <person name="Bhattacharyya S."/>
            <person name="Adhikary S.P."/>
            <person name="Tripathy S."/>
        </authorList>
    </citation>
    <scope>NUCLEOTIDE SEQUENCE [LARGE SCALE GENOMIC DNA]</scope>
    <source>
        <strain evidence="2 3">VB512170</strain>
    </source>
</reference>
<proteinExistence type="predicted"/>
<organism evidence="2 3">
    <name type="scientific">Hassallia byssoidea VB512170</name>
    <dbReference type="NCBI Taxonomy" id="1304833"/>
    <lineage>
        <taxon>Bacteria</taxon>
        <taxon>Bacillati</taxon>
        <taxon>Cyanobacteriota</taxon>
        <taxon>Cyanophyceae</taxon>
        <taxon>Nostocales</taxon>
        <taxon>Tolypothrichaceae</taxon>
        <taxon>Hassallia</taxon>
    </lineage>
</organism>
<feature type="transmembrane region" description="Helical" evidence="1">
    <location>
        <begin position="77"/>
        <end position="95"/>
    </location>
</feature>
<protein>
    <submittedName>
        <fullName evidence="2">Uncharacterized protein</fullName>
    </submittedName>
</protein>
<gene>
    <name evidence="2" type="ORF">PI95_017060</name>
</gene>
<comment type="caution">
    <text evidence="2">The sequence shown here is derived from an EMBL/GenBank/DDBJ whole genome shotgun (WGS) entry which is preliminary data.</text>
</comment>
<keyword evidence="1" id="KW-0812">Transmembrane</keyword>
<dbReference type="Proteomes" id="UP000031549">
    <property type="component" value="Unassembled WGS sequence"/>
</dbReference>
<accession>A0A846HAY4</accession>
<keyword evidence="1" id="KW-1133">Transmembrane helix</keyword>
<dbReference type="AlphaFoldDB" id="A0A846HAY4"/>
<evidence type="ECO:0000313" key="3">
    <source>
        <dbReference type="Proteomes" id="UP000031549"/>
    </source>
</evidence>
<evidence type="ECO:0000256" key="1">
    <source>
        <dbReference type="SAM" id="Phobius"/>
    </source>
</evidence>
<feature type="transmembrane region" description="Helical" evidence="1">
    <location>
        <begin position="101"/>
        <end position="120"/>
    </location>
</feature>
<sequence length="131" mass="15089">MNNQTTWKYIFQLKAAINWVESVFLLLSDQWIRELLGEKPLVNSEYSHLFLVLVFVIGIGYWWVGQDIDRNHGIVKLGIIAQSSVFAVLAYHTFANKLHPFYLIPGVIDLTFAIIFVLFLNSYARSKPALE</sequence>
<keyword evidence="1" id="KW-0472">Membrane</keyword>
<keyword evidence="3" id="KW-1185">Reference proteome</keyword>
<name>A0A846HAY4_9CYAN</name>
<feature type="transmembrane region" description="Helical" evidence="1">
    <location>
        <begin position="46"/>
        <end position="65"/>
    </location>
</feature>
<dbReference type="RefSeq" id="WP_039740215.1">
    <property type="nucleotide sequence ID" value="NZ_JTCM02000037.1"/>
</dbReference>
<evidence type="ECO:0000313" key="2">
    <source>
        <dbReference type="EMBL" id="NEU74223.1"/>
    </source>
</evidence>
<dbReference type="EMBL" id="JTCM02000037">
    <property type="protein sequence ID" value="NEU74223.1"/>
    <property type="molecule type" value="Genomic_DNA"/>
</dbReference>